<feature type="domain" description="Carrier" evidence="6">
    <location>
        <begin position="971"/>
        <end position="1046"/>
    </location>
</feature>
<dbReference type="InterPro" id="IPR020845">
    <property type="entry name" value="AMP-binding_CS"/>
</dbReference>
<dbReference type="PANTHER" id="PTHR45527">
    <property type="entry name" value="NONRIBOSOMAL PEPTIDE SYNTHETASE"/>
    <property type="match status" value="1"/>
</dbReference>
<evidence type="ECO:0000256" key="5">
    <source>
        <dbReference type="SAM" id="MobiDB-lite"/>
    </source>
</evidence>
<accession>A0A4R2JSL9</accession>
<dbReference type="SUPFAM" id="SSF52777">
    <property type="entry name" value="CoA-dependent acyltransferases"/>
    <property type="match status" value="2"/>
</dbReference>
<dbReference type="GO" id="GO:0044550">
    <property type="term" value="P:secondary metabolite biosynthetic process"/>
    <property type="evidence" value="ECO:0007669"/>
    <property type="project" value="TreeGrafter"/>
</dbReference>
<evidence type="ECO:0000256" key="3">
    <source>
        <dbReference type="ARBA" id="ARBA00022553"/>
    </source>
</evidence>
<dbReference type="InterPro" id="IPR001242">
    <property type="entry name" value="Condensation_dom"/>
</dbReference>
<dbReference type="Gene3D" id="1.10.1200.10">
    <property type="entry name" value="ACP-like"/>
    <property type="match status" value="1"/>
</dbReference>
<dbReference type="Pfam" id="PF00668">
    <property type="entry name" value="Condensation"/>
    <property type="match status" value="1"/>
</dbReference>
<dbReference type="InterPro" id="IPR036291">
    <property type="entry name" value="NAD(P)-bd_dom_sf"/>
</dbReference>
<dbReference type="InterPro" id="IPR000873">
    <property type="entry name" value="AMP-dep_synth/lig_dom"/>
</dbReference>
<dbReference type="PROSITE" id="PS00455">
    <property type="entry name" value="AMP_BINDING"/>
    <property type="match status" value="1"/>
</dbReference>
<dbReference type="InterPro" id="IPR045851">
    <property type="entry name" value="AMP-bd_C_sf"/>
</dbReference>
<dbReference type="Gene3D" id="3.30.559.30">
    <property type="entry name" value="Nonribosomal peptide synthetase, condensation domain"/>
    <property type="match status" value="1"/>
</dbReference>
<keyword evidence="8" id="KW-1185">Reference proteome</keyword>
<dbReference type="Gene3D" id="3.30.300.30">
    <property type="match status" value="1"/>
</dbReference>
<organism evidence="7 8">
    <name type="scientific">Actinocrispum wychmicini</name>
    <dbReference type="NCBI Taxonomy" id="1213861"/>
    <lineage>
        <taxon>Bacteria</taxon>
        <taxon>Bacillati</taxon>
        <taxon>Actinomycetota</taxon>
        <taxon>Actinomycetes</taxon>
        <taxon>Pseudonocardiales</taxon>
        <taxon>Pseudonocardiaceae</taxon>
        <taxon>Actinocrispum</taxon>
    </lineage>
</organism>
<dbReference type="RefSeq" id="WP_132113322.1">
    <property type="nucleotide sequence ID" value="NZ_SLWS01000002.1"/>
</dbReference>
<name>A0A4R2JSL9_9PSEU</name>
<dbReference type="SUPFAM" id="SSF47336">
    <property type="entry name" value="ACP-like"/>
    <property type="match status" value="1"/>
</dbReference>
<evidence type="ECO:0000256" key="4">
    <source>
        <dbReference type="ARBA" id="ARBA00022598"/>
    </source>
</evidence>
<gene>
    <name evidence="7" type="ORF">EV192_10259</name>
</gene>
<dbReference type="InterPro" id="IPR036736">
    <property type="entry name" value="ACP-like_sf"/>
</dbReference>
<evidence type="ECO:0000259" key="6">
    <source>
        <dbReference type="PROSITE" id="PS50075"/>
    </source>
</evidence>
<dbReference type="PROSITE" id="PS50075">
    <property type="entry name" value="CARRIER"/>
    <property type="match status" value="1"/>
</dbReference>
<dbReference type="Gene3D" id="3.30.559.10">
    <property type="entry name" value="Chloramphenicol acetyltransferase-like domain"/>
    <property type="match status" value="1"/>
</dbReference>
<comment type="cofactor">
    <cofactor evidence="1">
        <name>pantetheine 4'-phosphate</name>
        <dbReference type="ChEBI" id="CHEBI:47942"/>
    </cofactor>
</comment>
<evidence type="ECO:0000256" key="1">
    <source>
        <dbReference type="ARBA" id="ARBA00001957"/>
    </source>
</evidence>
<dbReference type="InterPro" id="IPR013120">
    <property type="entry name" value="FAR_NAD-bd"/>
</dbReference>
<dbReference type="Pfam" id="PF00501">
    <property type="entry name" value="AMP-binding"/>
    <property type="match status" value="1"/>
</dbReference>
<keyword evidence="2" id="KW-0596">Phosphopantetheine</keyword>
<evidence type="ECO:0000313" key="7">
    <source>
        <dbReference type="EMBL" id="TCO61922.1"/>
    </source>
</evidence>
<dbReference type="Gene3D" id="3.40.50.720">
    <property type="entry name" value="NAD(P)-binding Rossmann-like Domain"/>
    <property type="match status" value="1"/>
</dbReference>
<dbReference type="Pfam" id="PF00550">
    <property type="entry name" value="PP-binding"/>
    <property type="match status" value="1"/>
</dbReference>
<protein>
    <submittedName>
        <fullName evidence="7">Amino acid adenylation domain-containing protein/thioester reductase-like protein</fullName>
    </submittedName>
</protein>
<dbReference type="InterPro" id="IPR042099">
    <property type="entry name" value="ANL_N_sf"/>
</dbReference>
<dbReference type="Pfam" id="PF07993">
    <property type="entry name" value="NAD_binding_4"/>
    <property type="match status" value="2"/>
</dbReference>
<reference evidence="7 8" key="1">
    <citation type="submission" date="2019-03" db="EMBL/GenBank/DDBJ databases">
        <title>Genomic Encyclopedia of Type Strains, Phase IV (KMG-IV): sequencing the most valuable type-strain genomes for metagenomic binning, comparative biology and taxonomic classification.</title>
        <authorList>
            <person name="Goeker M."/>
        </authorList>
    </citation>
    <scope>NUCLEOTIDE SEQUENCE [LARGE SCALE GENOMIC DNA]</scope>
    <source>
        <strain evidence="7 8">DSM 45934</strain>
    </source>
</reference>
<dbReference type="SUPFAM" id="SSF51735">
    <property type="entry name" value="NAD(P)-binding Rossmann-fold domains"/>
    <property type="match status" value="1"/>
</dbReference>
<evidence type="ECO:0000256" key="2">
    <source>
        <dbReference type="ARBA" id="ARBA00022450"/>
    </source>
</evidence>
<sequence length="1408" mass="150289">MTAAASRTAPSGSLSNQLSAAEEELWLLEQDSGGPAYLVPFAVWVDGPLDVPTLADALHEVVARHDILRTVVRSVEGTPVREVLLEVRVPCPMIPVESDAEAIAEAQAMASKVFVDGESRVRAAVFGIHDRRWLLTVVLHHAVCDASSLWVLLEEVAALYSAAVQGRQSDLPDPVQVATIRAAELARDASGETDRLCREVADTVRSAPDIVNLPYDHMGGDDGLPAGRLIRMALPAQLNETIERTARRLAVSPNAVLLAAYGVLLDIIAGADDVVVSVPVSLRRSAVDERVIGFLVHSVPVRVRVGRHNTVDTLIAHAWAALRQGWTHADVSFGRVVTEVNPQRVPGMNPLCQCEFSVQTLPDRLPTLGSASLRYQFIHNGGAKFSLSLEIVKSAEGRAVAIECPANRFLPGTLRRLANLYVRVLTALTANNAGRLADLELMTRAERVWLAEHAGTQSTRQPVPVADRIEAAIRDRPMDLAVVAPDDSLTYRELGVLADNLVAGLRTAGVTPGARIAVLGERSAKAVVAVVAAIRAGMSFVAISDDVPARRLAEMLAVVEPAAVVASAPLFRGLPESWRANEMSWGDGWRMSVRQEPAQQRTGEAYVVFTSGSTGAPRGVSVPSTAIAAITSAWGVEFGLAGAPGRHLQLAPFSFDVFVGDLARALCFGGTLVLAARDDALDPARLAGLIQREHVDTVEFVPAVARLLVDYLEQADEHLPTLRRVMVGSDTWHAADARRLRALLPTAARLYCTYGTSESSVDATVFDIGPADSLTHPVVPIGRPFPGVVVSVRDRLGRELPPLWAGELWIGGTTVASGYLPSRSTASDRFGIERGPGGLTVRWYRTGDRAVWDQRGYLRLLGRVDTETKINGVRVHPAEIESVLCGHPAVTAAAVVTTDHDQRRSLVAFVVGPDQSTLDDIAAHARRHLLAAAVPNALHVLDRIPTTRHGKVDYATLVERAVSRPAAGHVAPSTEVEGIVAAVCADILDLPEIGVTEDFYALGGSSIHLARITWRVSRATRCPLSVHDVVRSPSVRALARLVEQHPRQEMSVSDEPDTPRPLVVVTPPSTTSRAPVPPERVVLTGATGALGPGVLRALLASRGVAEVACLVRADGLDHARARTRAALDAYGADPNLADDPRLRYHPADLAKPNAGLSTADLEAVTHADAIVNVAAWVNFLYPYEVLAPVNVDGVAKLAQLAGQTRIKSLHHLSTRSAVSTDGRRPAGGYNESKAAAELVAVRGREVGMPVSVYRPGFVLGRLSVRPPRPGLLESFLRECVRTGTAPALPGRLNVVSADHVTVRIVTNVLSPSPVDDLDLVGAAPLSWTDAWATLRAHGVALAEVSVEDWMDRVGEGWFEPFLPLCASVGLPALLSEDMSATGADPDAQPVADAWGPICARLAELAGAR</sequence>
<dbReference type="GO" id="GO:0031177">
    <property type="term" value="F:phosphopantetheine binding"/>
    <property type="evidence" value="ECO:0007669"/>
    <property type="project" value="TreeGrafter"/>
</dbReference>
<dbReference type="InterPro" id="IPR009081">
    <property type="entry name" value="PP-bd_ACP"/>
</dbReference>
<dbReference type="GO" id="GO:0005737">
    <property type="term" value="C:cytoplasm"/>
    <property type="evidence" value="ECO:0007669"/>
    <property type="project" value="TreeGrafter"/>
</dbReference>
<dbReference type="PROSITE" id="PS00012">
    <property type="entry name" value="PHOSPHOPANTETHEINE"/>
    <property type="match status" value="1"/>
</dbReference>
<dbReference type="GO" id="GO:0016874">
    <property type="term" value="F:ligase activity"/>
    <property type="evidence" value="ECO:0007669"/>
    <property type="project" value="UniProtKB-KW"/>
</dbReference>
<keyword evidence="4" id="KW-0436">Ligase</keyword>
<dbReference type="Pfam" id="PF13193">
    <property type="entry name" value="AMP-binding_C"/>
    <property type="match status" value="1"/>
</dbReference>
<keyword evidence="3" id="KW-0597">Phosphoprotein</keyword>
<evidence type="ECO:0000313" key="8">
    <source>
        <dbReference type="Proteomes" id="UP000295680"/>
    </source>
</evidence>
<dbReference type="Gene3D" id="3.40.50.12780">
    <property type="entry name" value="N-terminal domain of ligase-like"/>
    <property type="match status" value="1"/>
</dbReference>
<dbReference type="PANTHER" id="PTHR45527:SF1">
    <property type="entry name" value="FATTY ACID SYNTHASE"/>
    <property type="match status" value="1"/>
</dbReference>
<dbReference type="InterPro" id="IPR006162">
    <property type="entry name" value="Ppantetheine_attach_site"/>
</dbReference>
<dbReference type="EMBL" id="SLWS01000002">
    <property type="protein sequence ID" value="TCO61922.1"/>
    <property type="molecule type" value="Genomic_DNA"/>
</dbReference>
<proteinExistence type="predicted"/>
<dbReference type="GO" id="GO:0008610">
    <property type="term" value="P:lipid biosynthetic process"/>
    <property type="evidence" value="ECO:0007669"/>
    <property type="project" value="UniProtKB-ARBA"/>
</dbReference>
<dbReference type="InterPro" id="IPR023213">
    <property type="entry name" value="CAT-like_dom_sf"/>
</dbReference>
<dbReference type="Proteomes" id="UP000295680">
    <property type="component" value="Unassembled WGS sequence"/>
</dbReference>
<comment type="caution">
    <text evidence="7">The sequence shown here is derived from an EMBL/GenBank/DDBJ whole genome shotgun (WGS) entry which is preliminary data.</text>
</comment>
<feature type="region of interest" description="Disordered" evidence="5">
    <location>
        <begin position="1046"/>
        <end position="1076"/>
    </location>
</feature>
<dbReference type="GO" id="GO:0043041">
    <property type="term" value="P:amino acid activation for nonribosomal peptide biosynthetic process"/>
    <property type="evidence" value="ECO:0007669"/>
    <property type="project" value="TreeGrafter"/>
</dbReference>
<dbReference type="OrthoDB" id="2472181at2"/>
<dbReference type="SUPFAM" id="SSF56801">
    <property type="entry name" value="Acetyl-CoA synthetase-like"/>
    <property type="match status" value="1"/>
</dbReference>
<dbReference type="InterPro" id="IPR025110">
    <property type="entry name" value="AMP-bd_C"/>
</dbReference>